<feature type="region of interest" description="Disordered" evidence="1">
    <location>
        <begin position="1"/>
        <end position="79"/>
    </location>
</feature>
<evidence type="ECO:0000313" key="3">
    <source>
        <dbReference type="Proteomes" id="UP000499080"/>
    </source>
</evidence>
<name>A0A4Y1ZJ34_ARAVE</name>
<proteinExistence type="predicted"/>
<dbReference type="AlphaFoldDB" id="A0A4Y1ZJ34"/>
<feature type="compositionally biased region" description="Polar residues" evidence="1">
    <location>
        <begin position="9"/>
        <end position="79"/>
    </location>
</feature>
<comment type="caution">
    <text evidence="2">The sequence shown here is derived from an EMBL/GenBank/DDBJ whole genome shotgun (WGS) entry which is preliminary data.</text>
</comment>
<evidence type="ECO:0000313" key="2">
    <source>
        <dbReference type="EMBL" id="GBL53188.1"/>
    </source>
</evidence>
<dbReference type="Proteomes" id="UP000499080">
    <property type="component" value="Unassembled WGS sequence"/>
</dbReference>
<evidence type="ECO:0000256" key="1">
    <source>
        <dbReference type="SAM" id="MobiDB-lite"/>
    </source>
</evidence>
<accession>A0A4Y1ZJ34</accession>
<sequence>MRDMRVTRQRISSQRKLPSKGSQHNIQHPGASSNRNFMSLTPNSGRINGTTVTLEEGTSTSSFQRSRLPQHRGNGQKSCLQRDMAHSQFTLRDLASEPMIVVVVASWEPLCTSQPVAALQAHIILPSPQTTLNISGEKVSSTTHCQ</sequence>
<organism evidence="2 3">
    <name type="scientific">Araneus ventricosus</name>
    <name type="common">Orbweaver spider</name>
    <name type="synonym">Epeira ventricosa</name>
    <dbReference type="NCBI Taxonomy" id="182803"/>
    <lineage>
        <taxon>Eukaryota</taxon>
        <taxon>Metazoa</taxon>
        <taxon>Ecdysozoa</taxon>
        <taxon>Arthropoda</taxon>
        <taxon>Chelicerata</taxon>
        <taxon>Arachnida</taxon>
        <taxon>Araneae</taxon>
        <taxon>Araneomorphae</taxon>
        <taxon>Entelegynae</taxon>
        <taxon>Araneoidea</taxon>
        <taxon>Araneidae</taxon>
        <taxon>Araneus</taxon>
    </lineage>
</organism>
<dbReference type="EMBL" id="BGPR01075056">
    <property type="protein sequence ID" value="GBL53188.1"/>
    <property type="molecule type" value="Genomic_DNA"/>
</dbReference>
<reference evidence="2 3" key="1">
    <citation type="journal article" date="2019" name="Sci. Rep.">
        <title>Orb-weaving spider Araneus ventricosus genome elucidates the spidroin gene catalogue.</title>
        <authorList>
            <person name="Kono N."/>
            <person name="Nakamura H."/>
            <person name="Ohtoshi R."/>
            <person name="Moran D.A.P."/>
            <person name="Shinohara A."/>
            <person name="Yoshida Y."/>
            <person name="Fujiwara M."/>
            <person name="Mori M."/>
            <person name="Tomita M."/>
            <person name="Arakawa K."/>
        </authorList>
    </citation>
    <scope>NUCLEOTIDE SEQUENCE [LARGE SCALE GENOMIC DNA]</scope>
</reference>
<keyword evidence="3" id="KW-1185">Reference proteome</keyword>
<protein>
    <submittedName>
        <fullName evidence="2">Uncharacterized protein</fullName>
    </submittedName>
</protein>
<gene>
    <name evidence="2" type="ORF">AVEN_171888_1</name>
</gene>